<dbReference type="PANTHER" id="PTHR33794">
    <property type="entry name" value="BACILLOLYSIN"/>
    <property type="match status" value="1"/>
</dbReference>
<feature type="domain" description="GH29D-like beta-sandwich" evidence="1">
    <location>
        <begin position="1726"/>
        <end position="1789"/>
    </location>
</feature>
<sequence length="1901" mass="207204">MKQNTIHFGITFAICLIGLFFIPAIASTDRPDIYEKDDTYDLAHIIVPNDDIQKHNFHKSGDEDWVKFRGAEGVSYTIGVYPVGKNTGVIVELYEYNSEIHDLILLEYQEMFEEMSEEISLTMIRAESSLCYVRIRHYDPDAYGEDTAYEIKLETFPSPSVGDEDGFFPTEDIYEDDNRVDQASVIIPNTETQHHSFHNLRDEDWVKFDGTEGKNYNLEINIPEAGCDILIQIYNAEMKLLEEFESSWKLWEWDMMNCYSWFSCKQDGVYYLKVRPLYYTLQVCGENRTYDLKLNTFCSDLYEEDDIFFQAGWLTPCGTYEQHNFHDAEDEDWFGFDAISGQIYTVEVKTKGKMCDPVIEFYDTDGVTLLDIQDNAGSSEDESLSWLAPQDGFYYVKIHHRDPNVYGEDTEYEIVVNNVFCPDFYEKDDVFFLANHIDMYEPPQQHNFHTAGDEDWVEFFVMPSKYYSIRTSNMGKNCDVAIEIYRYDYDIEELIWLASQDSPGASEDTSLTWLSGEEKSYYVKIRHRDPNVYGENTEYEVSLTTPCSEDGFCPDIHEDDDTFSDAVLISPYDGIFQRHNFHDSGDEDWIKFDGKSGVMYEIEVYSIGADTDFIMELYDSDGVTLLDSYSGERNKGGHLKWLSDKDSVYYMKVRHRDPDVYGRNTAYEIWIYAYSDIYEEDDSFDLAATIMPAYSLPNSGIGEGKVAQIYNNFPVPGDEDWFKFDALSGEPYTIEAVELGENADIVIEIYDSDGETLLVSQDNAGVATDESLTWIPPENTTYYVKTRNQDTEVYGTKTRYNLNVGGGGGASAFAGSVEGVVMDNFTKAYIEGATIKTSSNIYTLSLPNGGYRMTHPAGTYTITAEASGYETFTDALTVEETGTTSKDILMIPITGTVATPELSPAPGTYTTEQLIKIKCETPGATIRYTKDGTEPSDLSPAYVTPLAISETTTLRAKAYKNNWTESDMTSGVYEITGTVEKPIFFPDPGTYTVELSAELSCATPDAVIYYTTDGSEPTELSLVYIEPVSVSETTTIKAKAFKISWEASDTAEETYIITGTVAMPTFSPEPATYTTGQDVALLCATPDAIIYYTTDGTDPSESSMAYSGPVSVVSTTIIKAGAFKTDWAASSVATGIYTITGTVAMPVFSPPPGTYPSARNIEISCATAGATIHYTTDGSDPTEISPVYSSPVPVPSGMTIKARAFKTDWAASAAVTGKYTITGTVATPVFSPAPGTYASAQQVGISCDTPGASIHYTTDGSNPTESSPVYNSPVPVSSAVTIKAKAFKTDWAESAAVTGNYTITGTVATPAFSPAPGTYASPQQVGISCDTPGASIHYTTDGREPTENSPVYNSPVPVSSAVTIKAKAFKTDWAASAEATGKYTITGTVVMPVFSPPPGTYPSARNVEISCDTAGATIHYTTDGREPSESSPVYNSPVPVSSAVTIKAKAFKTDWVASAAVTGKYTITGTVATPAFSPAPGTYASPQQVGISCDTPGATIHYTTDGGDPTEISPIYNSPVPVPSGMTIKAKAFKTDWAASAAVTGKYTITGTVATPAFSPAPGTYASPRQVGISCDTPGATIHYTTDGTGPTENSPVYSSPISVSVSTVIKAIAFKSEWTPSNTISAIYTITGTAESPTFSPTPGTYTASQHIELSGVCSGASVHYTTDGNEPTESSRLYTSPILVSSTTTIKAKAFKTDWNPSTTATGVYIITQTVESPVFLSVPGTYITEQHVALSCPTSGADIHYTTNGTDPTEESPAYLSPISVSETMTIKARAFKTDWIPSHVTTGIYTITGTVEPPVFSPDSDMYLTSQEVELSCPAPGVVIRYTTDGSDPTEDSPAYSSPISVSETTTIKAKAFKTDWAPSNTVRGNYIITTIESPESGGGACFLNTLFKEANK</sequence>
<organism evidence="2 3">
    <name type="scientific">Desulfonema magnum</name>
    <dbReference type="NCBI Taxonomy" id="45655"/>
    <lineage>
        <taxon>Bacteria</taxon>
        <taxon>Pseudomonadati</taxon>
        <taxon>Thermodesulfobacteriota</taxon>
        <taxon>Desulfobacteria</taxon>
        <taxon>Desulfobacterales</taxon>
        <taxon>Desulfococcaceae</taxon>
        <taxon>Desulfonema</taxon>
    </lineage>
</organism>
<feature type="domain" description="GH29D-like beta-sandwich" evidence="1">
    <location>
        <begin position="904"/>
        <end position="969"/>
    </location>
</feature>
<dbReference type="EMBL" id="CP061800">
    <property type="protein sequence ID" value="QTA93847.1"/>
    <property type="molecule type" value="Genomic_DNA"/>
</dbReference>
<dbReference type="Proteomes" id="UP000663722">
    <property type="component" value="Chromosome"/>
</dbReference>
<protein>
    <recommendedName>
        <fullName evidence="1">GH29D-like beta-sandwich domain-containing protein</fullName>
    </recommendedName>
</protein>
<dbReference type="InterPro" id="IPR059177">
    <property type="entry name" value="GH29D-like_dom"/>
</dbReference>
<feature type="domain" description="GH29D-like beta-sandwich" evidence="1">
    <location>
        <begin position="986"/>
        <end position="1050"/>
    </location>
</feature>
<keyword evidence="3" id="KW-1185">Reference proteome</keyword>
<feature type="domain" description="GH29D-like beta-sandwich" evidence="1">
    <location>
        <begin position="1314"/>
        <end position="1376"/>
    </location>
</feature>
<feature type="domain" description="GH29D-like beta-sandwich" evidence="1">
    <location>
        <begin position="1150"/>
        <end position="1215"/>
    </location>
</feature>
<accession>A0A975BZG0</accession>
<dbReference type="PANTHER" id="PTHR33794:SF1">
    <property type="entry name" value="BACILLOLYSIN"/>
    <property type="match status" value="1"/>
</dbReference>
<dbReference type="SUPFAM" id="SSF49464">
    <property type="entry name" value="Carboxypeptidase regulatory domain-like"/>
    <property type="match status" value="1"/>
</dbReference>
<feature type="domain" description="GH29D-like beta-sandwich" evidence="1">
    <location>
        <begin position="1232"/>
        <end position="1298"/>
    </location>
</feature>
<dbReference type="InterPro" id="IPR013783">
    <property type="entry name" value="Ig-like_fold"/>
</dbReference>
<feature type="domain" description="GH29D-like beta-sandwich" evidence="1">
    <location>
        <begin position="1478"/>
        <end position="1543"/>
    </location>
</feature>
<dbReference type="RefSeq" id="WP_207680589.1">
    <property type="nucleotide sequence ID" value="NZ_CP061800.1"/>
</dbReference>
<evidence type="ECO:0000313" key="2">
    <source>
        <dbReference type="EMBL" id="QTA93847.1"/>
    </source>
</evidence>
<feature type="domain" description="GH29D-like beta-sandwich" evidence="1">
    <location>
        <begin position="1068"/>
        <end position="1133"/>
    </location>
</feature>
<dbReference type="Gene3D" id="2.60.40.1120">
    <property type="entry name" value="Carboxypeptidase-like, regulatory domain"/>
    <property type="match status" value="1"/>
</dbReference>
<dbReference type="SUPFAM" id="SSF89260">
    <property type="entry name" value="Collagen-binding domain"/>
    <property type="match status" value="1"/>
</dbReference>
<evidence type="ECO:0000313" key="3">
    <source>
        <dbReference type="Proteomes" id="UP000663722"/>
    </source>
</evidence>
<dbReference type="Gene3D" id="2.60.40.10">
    <property type="entry name" value="Immunoglobulins"/>
    <property type="match status" value="1"/>
</dbReference>
<feature type="domain" description="GH29D-like beta-sandwich" evidence="1">
    <location>
        <begin position="1396"/>
        <end position="1461"/>
    </location>
</feature>
<evidence type="ECO:0000259" key="1">
    <source>
        <dbReference type="Pfam" id="PF13290"/>
    </source>
</evidence>
<dbReference type="Pfam" id="PF13620">
    <property type="entry name" value="CarboxypepD_reg"/>
    <property type="match status" value="1"/>
</dbReference>
<reference evidence="2" key="1">
    <citation type="journal article" date="2021" name="Microb. Physiol.">
        <title>Proteogenomic Insights into the Physiology of Marine, Sulfate-Reducing, Filamentous Desulfonema limicola and Desulfonema magnum.</title>
        <authorList>
            <person name="Schnaars V."/>
            <person name="Wohlbrand L."/>
            <person name="Scheve S."/>
            <person name="Hinrichs C."/>
            <person name="Reinhardt R."/>
            <person name="Rabus R."/>
        </authorList>
    </citation>
    <scope>NUCLEOTIDE SEQUENCE</scope>
    <source>
        <strain evidence="2">4be13</strain>
    </source>
</reference>
<dbReference type="Gene3D" id="2.60.120.380">
    <property type="match status" value="6"/>
</dbReference>
<proteinExistence type="predicted"/>
<gene>
    <name evidence="2" type="ORF">dnm_099550</name>
</gene>
<feature type="domain" description="GH29D-like beta-sandwich" evidence="1">
    <location>
        <begin position="1560"/>
        <end position="1625"/>
    </location>
</feature>
<dbReference type="InterPro" id="IPR050728">
    <property type="entry name" value="Zinc_Metalloprotease_M4"/>
</dbReference>
<dbReference type="Pfam" id="PF13290">
    <property type="entry name" value="CHB_HEX_C_1"/>
    <property type="match status" value="12"/>
</dbReference>
<feature type="domain" description="GH29D-like beta-sandwich" evidence="1">
    <location>
        <begin position="1806"/>
        <end position="1870"/>
    </location>
</feature>
<dbReference type="InterPro" id="IPR008969">
    <property type="entry name" value="CarboxyPept-like_regulatory"/>
</dbReference>
<name>A0A975BZG0_9BACT</name>
<dbReference type="KEGG" id="dmm:dnm_099550"/>
<feature type="domain" description="GH29D-like beta-sandwich" evidence="1">
    <location>
        <begin position="1642"/>
        <end position="1707"/>
    </location>
</feature>